<feature type="transmembrane region" description="Helical" evidence="1">
    <location>
        <begin position="359"/>
        <end position="379"/>
    </location>
</feature>
<evidence type="ECO:0000313" key="2">
    <source>
        <dbReference type="EMBL" id="EIM80033.1"/>
    </source>
</evidence>
<keyword evidence="1" id="KW-0812">Transmembrane</keyword>
<keyword evidence="1" id="KW-1133">Transmembrane helix</keyword>
<evidence type="ECO:0000313" key="3">
    <source>
        <dbReference type="Proteomes" id="UP000053927"/>
    </source>
</evidence>
<protein>
    <recommendedName>
        <fullName evidence="4">Transmembrane protein</fullName>
    </recommendedName>
</protein>
<dbReference type="PANTHER" id="PTHR35043">
    <property type="entry name" value="TRANSCRIPTION FACTOR DOMAIN-CONTAINING PROTEIN"/>
    <property type="match status" value="1"/>
</dbReference>
<dbReference type="RefSeq" id="XP_007310870.1">
    <property type="nucleotide sequence ID" value="XM_007310808.1"/>
</dbReference>
<feature type="transmembrane region" description="Helical" evidence="1">
    <location>
        <begin position="284"/>
        <end position="305"/>
    </location>
</feature>
<dbReference type="PANTHER" id="PTHR35043:SF7">
    <property type="entry name" value="TRANSCRIPTION FACTOR DOMAIN-CONTAINING PROTEIN"/>
    <property type="match status" value="1"/>
</dbReference>
<organism evidence="2 3">
    <name type="scientific">Stereum hirsutum (strain FP-91666)</name>
    <name type="common">White-rot fungus</name>
    <dbReference type="NCBI Taxonomy" id="721885"/>
    <lineage>
        <taxon>Eukaryota</taxon>
        <taxon>Fungi</taxon>
        <taxon>Dikarya</taxon>
        <taxon>Basidiomycota</taxon>
        <taxon>Agaricomycotina</taxon>
        <taxon>Agaricomycetes</taxon>
        <taxon>Russulales</taxon>
        <taxon>Stereaceae</taxon>
        <taxon>Stereum</taxon>
    </lineage>
</organism>
<accession>R7RYY9</accession>
<reference evidence="3" key="1">
    <citation type="journal article" date="2012" name="Science">
        <title>The Paleozoic origin of enzymatic lignin decomposition reconstructed from 31 fungal genomes.</title>
        <authorList>
            <person name="Floudas D."/>
            <person name="Binder M."/>
            <person name="Riley R."/>
            <person name="Barry K."/>
            <person name="Blanchette R.A."/>
            <person name="Henrissat B."/>
            <person name="Martinez A.T."/>
            <person name="Otillar R."/>
            <person name="Spatafora J.W."/>
            <person name="Yadav J.S."/>
            <person name="Aerts A."/>
            <person name="Benoit I."/>
            <person name="Boyd A."/>
            <person name="Carlson A."/>
            <person name="Copeland A."/>
            <person name="Coutinho P.M."/>
            <person name="de Vries R.P."/>
            <person name="Ferreira P."/>
            <person name="Findley K."/>
            <person name="Foster B."/>
            <person name="Gaskell J."/>
            <person name="Glotzer D."/>
            <person name="Gorecki P."/>
            <person name="Heitman J."/>
            <person name="Hesse C."/>
            <person name="Hori C."/>
            <person name="Igarashi K."/>
            <person name="Jurgens J.A."/>
            <person name="Kallen N."/>
            <person name="Kersten P."/>
            <person name="Kohler A."/>
            <person name="Kuees U."/>
            <person name="Kumar T.K.A."/>
            <person name="Kuo A."/>
            <person name="LaButti K."/>
            <person name="Larrondo L.F."/>
            <person name="Lindquist E."/>
            <person name="Ling A."/>
            <person name="Lombard V."/>
            <person name="Lucas S."/>
            <person name="Lundell T."/>
            <person name="Martin R."/>
            <person name="McLaughlin D.J."/>
            <person name="Morgenstern I."/>
            <person name="Morin E."/>
            <person name="Murat C."/>
            <person name="Nagy L.G."/>
            <person name="Nolan M."/>
            <person name="Ohm R.A."/>
            <person name="Patyshakuliyeva A."/>
            <person name="Rokas A."/>
            <person name="Ruiz-Duenas F.J."/>
            <person name="Sabat G."/>
            <person name="Salamov A."/>
            <person name="Samejima M."/>
            <person name="Schmutz J."/>
            <person name="Slot J.C."/>
            <person name="St John F."/>
            <person name="Stenlid J."/>
            <person name="Sun H."/>
            <person name="Sun S."/>
            <person name="Syed K."/>
            <person name="Tsang A."/>
            <person name="Wiebenga A."/>
            <person name="Young D."/>
            <person name="Pisabarro A."/>
            <person name="Eastwood D.C."/>
            <person name="Martin F."/>
            <person name="Cullen D."/>
            <person name="Grigoriev I.V."/>
            <person name="Hibbett D.S."/>
        </authorList>
    </citation>
    <scope>NUCLEOTIDE SEQUENCE [LARGE SCALE GENOMIC DNA]</scope>
    <source>
        <strain evidence="3">FP-91666</strain>
    </source>
</reference>
<evidence type="ECO:0000256" key="1">
    <source>
        <dbReference type="SAM" id="Phobius"/>
    </source>
</evidence>
<evidence type="ECO:0008006" key="4">
    <source>
        <dbReference type="Google" id="ProtNLM"/>
    </source>
</evidence>
<name>R7RYY9_STEHR</name>
<feature type="transmembrane region" description="Helical" evidence="1">
    <location>
        <begin position="317"/>
        <end position="338"/>
    </location>
</feature>
<dbReference type="OrthoDB" id="9451547at2759"/>
<proteinExistence type="predicted"/>
<dbReference type="Proteomes" id="UP000053927">
    <property type="component" value="Unassembled WGS sequence"/>
</dbReference>
<dbReference type="OMA" id="PFAIERM"/>
<dbReference type="KEGG" id="shs:STEHIDRAFT_68897"/>
<dbReference type="eggNOG" id="ENOG502SI8N">
    <property type="taxonomic scope" value="Eukaryota"/>
</dbReference>
<keyword evidence="3" id="KW-1185">Reference proteome</keyword>
<dbReference type="AlphaFoldDB" id="R7RYY9"/>
<dbReference type="EMBL" id="JH687400">
    <property type="protein sequence ID" value="EIM80033.1"/>
    <property type="molecule type" value="Genomic_DNA"/>
</dbReference>
<gene>
    <name evidence="2" type="ORF">STEHIDRAFT_68897</name>
</gene>
<sequence length="408" mass="46095">MLLDPSNATTPVGWYSEPSYRGTYSLLSSCVSTLLICVLSAVHLDVPAEHHSRLHKWAKKAKWVAVGVFAPEWLTMTAYLEWQNARGLVLEANSRRRHHWDLIHGFYASTGGFCLQTSQGTLATLTAQGVSYLIDKDPDSIPDISSKEVRDKSKHDSLAKCLALIQVLWFSAECLTRLAQNLPVSLLELNTFVHTLFALITYTLWWKKPFNVDVPTTLPMPRNSDVLATLLAGQDPSRVSSKYLQKEGTSKPFLVRLKWYHLFRGTADPFHLGQSDPIQCRLRVMISSFFGALYGALHISAWYYPFPTQVECVIWRVSVSCIVVCGLIVSLSQALAILHRGHNTKDSTWMSRLVAIKLVVVNFAAAYSILISCFARFFIVMESFRSVWFLPAAAYVLPEWSRYMPHFD</sequence>
<keyword evidence="1" id="KW-0472">Membrane</keyword>
<dbReference type="GeneID" id="18806474"/>
<feature type="transmembrane region" description="Helical" evidence="1">
    <location>
        <begin position="24"/>
        <end position="46"/>
    </location>
</feature>